<sequence length="50" mass="5629">MESNKKVSVILPNELYNKVAAEAEKTGRGVSNWIREVAIKNTLRQEKDNG</sequence>
<accession>A0ABS6EUG2</accession>
<proteinExistence type="predicted"/>
<organism evidence="2 3">
    <name type="scientific">Butyricicoccus intestinisimiae</name>
    <dbReference type="NCBI Taxonomy" id="2841509"/>
    <lineage>
        <taxon>Bacteria</taxon>
        <taxon>Bacillati</taxon>
        <taxon>Bacillota</taxon>
        <taxon>Clostridia</taxon>
        <taxon>Eubacteriales</taxon>
        <taxon>Butyricicoccaceae</taxon>
        <taxon>Butyricicoccus</taxon>
    </lineage>
</organism>
<protein>
    <recommendedName>
        <fullName evidence="1">CopG-like ribbon-helix-helix domain-containing protein</fullName>
    </recommendedName>
</protein>
<dbReference type="InterPro" id="IPR012869">
    <property type="entry name" value="RHH_5"/>
</dbReference>
<evidence type="ECO:0000259" key="1">
    <source>
        <dbReference type="Pfam" id="PF07878"/>
    </source>
</evidence>
<keyword evidence="3" id="KW-1185">Reference proteome</keyword>
<dbReference type="EMBL" id="JAHLQI010000007">
    <property type="protein sequence ID" value="MBU5491311.1"/>
    <property type="molecule type" value="Genomic_DNA"/>
</dbReference>
<evidence type="ECO:0000313" key="2">
    <source>
        <dbReference type="EMBL" id="MBU5491311.1"/>
    </source>
</evidence>
<reference evidence="2 3" key="1">
    <citation type="submission" date="2021-06" db="EMBL/GenBank/DDBJ databases">
        <authorList>
            <person name="Sun Q."/>
            <person name="Li D."/>
        </authorList>
    </citation>
    <scope>NUCLEOTIDE SEQUENCE [LARGE SCALE GENOMIC DNA]</scope>
    <source>
        <strain evidence="2 3">MSJd-7</strain>
    </source>
</reference>
<gene>
    <name evidence="2" type="ORF">KQI75_11900</name>
</gene>
<feature type="domain" description="CopG-like ribbon-helix-helix" evidence="1">
    <location>
        <begin position="7"/>
        <end position="44"/>
    </location>
</feature>
<dbReference type="Pfam" id="PF07878">
    <property type="entry name" value="RHH_5"/>
    <property type="match status" value="1"/>
</dbReference>
<evidence type="ECO:0000313" key="3">
    <source>
        <dbReference type="Proteomes" id="UP000783588"/>
    </source>
</evidence>
<comment type="caution">
    <text evidence="2">The sequence shown here is derived from an EMBL/GenBank/DDBJ whole genome shotgun (WGS) entry which is preliminary data.</text>
</comment>
<dbReference type="RefSeq" id="WP_216471023.1">
    <property type="nucleotide sequence ID" value="NZ_JAHLQI010000007.1"/>
</dbReference>
<name>A0ABS6EUG2_9FIRM</name>
<dbReference type="Proteomes" id="UP000783588">
    <property type="component" value="Unassembled WGS sequence"/>
</dbReference>